<evidence type="ECO:0000313" key="1">
    <source>
        <dbReference type="EMBL" id="KAK9686655.1"/>
    </source>
</evidence>
<comment type="caution">
    <text evidence="1">The sequence shown here is derived from an EMBL/GenBank/DDBJ whole genome shotgun (WGS) entry which is preliminary data.</text>
</comment>
<organism evidence="1 2">
    <name type="scientific">Popillia japonica</name>
    <name type="common">Japanese beetle</name>
    <dbReference type="NCBI Taxonomy" id="7064"/>
    <lineage>
        <taxon>Eukaryota</taxon>
        <taxon>Metazoa</taxon>
        <taxon>Ecdysozoa</taxon>
        <taxon>Arthropoda</taxon>
        <taxon>Hexapoda</taxon>
        <taxon>Insecta</taxon>
        <taxon>Pterygota</taxon>
        <taxon>Neoptera</taxon>
        <taxon>Endopterygota</taxon>
        <taxon>Coleoptera</taxon>
        <taxon>Polyphaga</taxon>
        <taxon>Scarabaeiformia</taxon>
        <taxon>Scarabaeidae</taxon>
        <taxon>Rutelinae</taxon>
        <taxon>Popillia</taxon>
    </lineage>
</organism>
<gene>
    <name evidence="1" type="ORF">QE152_g37030</name>
</gene>
<reference evidence="1 2" key="1">
    <citation type="journal article" date="2024" name="BMC Genomics">
        <title>De novo assembly and annotation of Popillia japonica's genome with initial clues to its potential as an invasive pest.</title>
        <authorList>
            <person name="Cucini C."/>
            <person name="Boschi S."/>
            <person name="Funari R."/>
            <person name="Cardaioli E."/>
            <person name="Iannotti N."/>
            <person name="Marturano G."/>
            <person name="Paoli F."/>
            <person name="Bruttini M."/>
            <person name="Carapelli A."/>
            <person name="Frati F."/>
            <person name="Nardi F."/>
        </authorList>
    </citation>
    <scope>NUCLEOTIDE SEQUENCE [LARGE SCALE GENOMIC DNA]</scope>
    <source>
        <strain evidence="1">DMR45628</strain>
    </source>
</reference>
<name>A0AAW1IBH1_POPJA</name>
<protein>
    <submittedName>
        <fullName evidence="1">Uncharacterized protein</fullName>
    </submittedName>
</protein>
<dbReference type="AlphaFoldDB" id="A0AAW1IBH1"/>
<dbReference type="Proteomes" id="UP001458880">
    <property type="component" value="Unassembled WGS sequence"/>
</dbReference>
<keyword evidence="2" id="KW-1185">Reference proteome</keyword>
<proteinExistence type="predicted"/>
<evidence type="ECO:0000313" key="2">
    <source>
        <dbReference type="Proteomes" id="UP001458880"/>
    </source>
</evidence>
<sequence length="142" mass="17379">MNLQRQADTFAIAVLLMEEEEEEESLLLWAYKKPNKKVSEIFMTRETERVFNLTVERRLFGNEQKFREYFRFSMELFQIVLQYIKEVTKLPYNRQYFRFSMELFQIVLQYIKEVTKLPYNRHKNPISAKEKLSITLHCNSEF</sequence>
<accession>A0AAW1IBH1</accession>
<dbReference type="EMBL" id="JASPKY010000691">
    <property type="protein sequence ID" value="KAK9686655.1"/>
    <property type="molecule type" value="Genomic_DNA"/>
</dbReference>